<dbReference type="AlphaFoldDB" id="A0AB73TXU9"/>
<organism evidence="1 2">
    <name type="scientific">Mycobacteroides chelonae</name>
    <name type="common">Mycobacterium chelonae</name>
    <dbReference type="NCBI Taxonomy" id="1774"/>
    <lineage>
        <taxon>Bacteria</taxon>
        <taxon>Bacillati</taxon>
        <taxon>Actinomycetota</taxon>
        <taxon>Actinomycetes</taxon>
        <taxon>Mycobacteriales</taxon>
        <taxon>Mycobacteriaceae</taxon>
        <taxon>Mycobacteroides</taxon>
    </lineage>
</organism>
<evidence type="ECO:0000313" key="2">
    <source>
        <dbReference type="Proteomes" id="UP000317728"/>
    </source>
</evidence>
<evidence type="ECO:0008006" key="3">
    <source>
        <dbReference type="Google" id="ProtNLM"/>
    </source>
</evidence>
<dbReference type="EMBL" id="CP041150">
    <property type="protein sequence ID" value="QDF69401.1"/>
    <property type="molecule type" value="Genomic_DNA"/>
</dbReference>
<gene>
    <name evidence="1" type="ORF">FJK96_03925</name>
</gene>
<sequence>MDEILKADLEALGKLNPQLSAIADRIDGRISAGGNAAKGTDPALAAIQSMTAKTIPNVQRIASRRLRVIGELISEAHQGFVQHSSELETAIKNTPSIYRRPA</sequence>
<proteinExistence type="predicted"/>
<protein>
    <recommendedName>
        <fullName evidence="3">ESX-1 secretion-associated protein</fullName>
    </recommendedName>
</protein>
<evidence type="ECO:0000313" key="1">
    <source>
        <dbReference type="EMBL" id="QDF69401.1"/>
    </source>
</evidence>
<dbReference type="RefSeq" id="WP_052572239.1">
    <property type="nucleotide sequence ID" value="NZ_CP041150.1"/>
</dbReference>
<dbReference type="Proteomes" id="UP000317728">
    <property type="component" value="Chromosome"/>
</dbReference>
<name>A0AB73TXU9_MYCCH</name>
<reference evidence="1 2" key="1">
    <citation type="submission" date="2019-06" db="EMBL/GenBank/DDBJ databases">
        <title>Whole geneome sequnce of Mycobacteroides chelonae M77 isolated from bovine milk from Meghalaya, India.</title>
        <authorList>
            <person name="Vise E."/>
            <person name="Das S."/>
            <person name="Garg A."/>
            <person name="Ghatak S."/>
            <person name="Shakuntala I."/>
            <person name="Milton A.A.P."/>
            <person name="Karam A."/>
            <person name="Sanjukta R."/>
            <person name="Puro K."/>
            <person name="Sen A."/>
        </authorList>
    </citation>
    <scope>NUCLEOTIDE SEQUENCE [LARGE SCALE GENOMIC DNA]</scope>
    <source>
        <strain evidence="1 2">M77</strain>
    </source>
</reference>
<accession>A0AB73TXU9</accession>